<dbReference type="PANTHER" id="PTHR47214">
    <property type="entry name" value="PROTEIN ROUGH SHEATH 2 HOMOLOG"/>
    <property type="match status" value="1"/>
</dbReference>
<gene>
    <name evidence="2" type="primary">RS2</name>
    <name evidence="2" type="ORF">KSP40_PGU002644</name>
</gene>
<dbReference type="PANTHER" id="PTHR47214:SF3">
    <property type="entry name" value="TRANSCRIPTION FACTOR AS1"/>
    <property type="match status" value="1"/>
</dbReference>
<protein>
    <submittedName>
        <fullName evidence="2">Protein rough sheath 2</fullName>
    </submittedName>
</protein>
<sequence>MATSALPRWLSNPSSNTGKNPVLTLTLSPSTASSQNIEEEARPLFDVLLADYCREMEQGHSSWAAHRKEAVWRLQRVEL</sequence>
<evidence type="ECO:0000256" key="1">
    <source>
        <dbReference type="SAM" id="MobiDB-lite"/>
    </source>
</evidence>
<dbReference type="EMBL" id="JBBWWR010000020">
    <property type="protein sequence ID" value="KAK8939875.1"/>
    <property type="molecule type" value="Genomic_DNA"/>
</dbReference>
<evidence type="ECO:0000313" key="2">
    <source>
        <dbReference type="EMBL" id="KAK8939875.1"/>
    </source>
</evidence>
<comment type="caution">
    <text evidence="2">The sequence shown here is derived from an EMBL/GenBank/DDBJ whole genome shotgun (WGS) entry which is preliminary data.</text>
</comment>
<dbReference type="Proteomes" id="UP001412067">
    <property type="component" value="Unassembled WGS sequence"/>
</dbReference>
<keyword evidence="3" id="KW-1185">Reference proteome</keyword>
<reference evidence="2 3" key="1">
    <citation type="journal article" date="2022" name="Nat. Plants">
        <title>Genomes of leafy and leafless Platanthera orchids illuminate the evolution of mycoheterotrophy.</title>
        <authorList>
            <person name="Li M.H."/>
            <person name="Liu K.W."/>
            <person name="Li Z."/>
            <person name="Lu H.C."/>
            <person name="Ye Q.L."/>
            <person name="Zhang D."/>
            <person name="Wang J.Y."/>
            <person name="Li Y.F."/>
            <person name="Zhong Z.M."/>
            <person name="Liu X."/>
            <person name="Yu X."/>
            <person name="Liu D.K."/>
            <person name="Tu X.D."/>
            <person name="Liu B."/>
            <person name="Hao Y."/>
            <person name="Liao X.Y."/>
            <person name="Jiang Y.T."/>
            <person name="Sun W.H."/>
            <person name="Chen J."/>
            <person name="Chen Y.Q."/>
            <person name="Ai Y."/>
            <person name="Zhai J.W."/>
            <person name="Wu S.S."/>
            <person name="Zhou Z."/>
            <person name="Hsiao Y.Y."/>
            <person name="Wu W.L."/>
            <person name="Chen Y.Y."/>
            <person name="Lin Y.F."/>
            <person name="Hsu J.L."/>
            <person name="Li C.Y."/>
            <person name="Wang Z.W."/>
            <person name="Zhao X."/>
            <person name="Zhong W.Y."/>
            <person name="Ma X.K."/>
            <person name="Ma L."/>
            <person name="Huang J."/>
            <person name="Chen G.Z."/>
            <person name="Huang M.Z."/>
            <person name="Huang L."/>
            <person name="Peng D.H."/>
            <person name="Luo Y.B."/>
            <person name="Zou S.Q."/>
            <person name="Chen S.P."/>
            <person name="Lan S."/>
            <person name="Tsai W.C."/>
            <person name="Van de Peer Y."/>
            <person name="Liu Z.J."/>
        </authorList>
    </citation>
    <scope>NUCLEOTIDE SEQUENCE [LARGE SCALE GENOMIC DNA]</scope>
    <source>
        <strain evidence="2">Lor288</strain>
    </source>
</reference>
<name>A0ABR2LFW0_9ASPA</name>
<evidence type="ECO:0000313" key="3">
    <source>
        <dbReference type="Proteomes" id="UP001412067"/>
    </source>
</evidence>
<feature type="region of interest" description="Disordered" evidence="1">
    <location>
        <begin position="1"/>
        <end position="21"/>
    </location>
</feature>
<organism evidence="2 3">
    <name type="scientific">Platanthera guangdongensis</name>
    <dbReference type="NCBI Taxonomy" id="2320717"/>
    <lineage>
        <taxon>Eukaryota</taxon>
        <taxon>Viridiplantae</taxon>
        <taxon>Streptophyta</taxon>
        <taxon>Embryophyta</taxon>
        <taxon>Tracheophyta</taxon>
        <taxon>Spermatophyta</taxon>
        <taxon>Magnoliopsida</taxon>
        <taxon>Liliopsida</taxon>
        <taxon>Asparagales</taxon>
        <taxon>Orchidaceae</taxon>
        <taxon>Orchidoideae</taxon>
        <taxon>Orchideae</taxon>
        <taxon>Orchidinae</taxon>
        <taxon>Platanthera</taxon>
    </lineage>
</organism>
<proteinExistence type="predicted"/>
<dbReference type="InterPro" id="IPR052844">
    <property type="entry name" value="Leaf_Dev_Regulator"/>
</dbReference>
<accession>A0ABR2LFW0</accession>